<dbReference type="InterPro" id="IPR001288">
    <property type="entry name" value="Translation_initiation_fac_3"/>
</dbReference>
<protein>
    <recommendedName>
        <fullName evidence="4 5">Translation initiation factor IF-3</fullName>
    </recommendedName>
</protein>
<dbReference type="InterPro" id="IPR036787">
    <property type="entry name" value="T_IF-3_N_sf"/>
</dbReference>
<evidence type="ECO:0000259" key="8">
    <source>
        <dbReference type="Pfam" id="PF05198"/>
    </source>
</evidence>
<dbReference type="Pfam" id="PF00707">
    <property type="entry name" value="IF3_C"/>
    <property type="match status" value="1"/>
</dbReference>
<comment type="caution">
    <text evidence="9">The sequence shown here is derived from an EMBL/GenBank/DDBJ whole genome shotgun (WGS) entry which is preliminary data.</text>
</comment>
<dbReference type="InterPro" id="IPR019814">
    <property type="entry name" value="Translation_initiation_fac_3_N"/>
</dbReference>
<keyword evidence="3 4" id="KW-0648">Protein biosynthesis</keyword>
<evidence type="ECO:0000313" key="9">
    <source>
        <dbReference type="EMBL" id="HHI65532.1"/>
    </source>
</evidence>
<dbReference type="GO" id="GO:0005829">
    <property type="term" value="C:cytosol"/>
    <property type="evidence" value="ECO:0007669"/>
    <property type="project" value="TreeGrafter"/>
</dbReference>
<dbReference type="GO" id="GO:0032790">
    <property type="term" value="P:ribosome disassembly"/>
    <property type="evidence" value="ECO:0007669"/>
    <property type="project" value="TreeGrafter"/>
</dbReference>
<dbReference type="PANTHER" id="PTHR10938">
    <property type="entry name" value="TRANSLATION INITIATION FACTOR IF-3"/>
    <property type="match status" value="1"/>
</dbReference>
<sequence>MNVISKEYAVNEEIQVYPTVRLIDLDGQQLGVQPTQEALKLARSKGSDLVLIAPHGSPPVARIMDYGKFRFEQSKKEKSQRKHQRQTVIKEVRLRPAIGENDLLTKARAAQEFIDEGNKVKLSVIFRGREMIHMNQGIDLVNKFFGLLKNAVLEKLPEVESEKHLVAVIGPAKIKHKTDQKGGLKDAKDENV</sequence>
<dbReference type="GO" id="GO:0043022">
    <property type="term" value="F:ribosome binding"/>
    <property type="evidence" value="ECO:0007669"/>
    <property type="project" value="TreeGrafter"/>
</dbReference>
<dbReference type="NCBIfam" id="TIGR00168">
    <property type="entry name" value="infC"/>
    <property type="match status" value="1"/>
</dbReference>
<comment type="similarity">
    <text evidence="1 4 6">Belongs to the IF-3 family.</text>
</comment>
<comment type="function">
    <text evidence="4 6">IF-3 binds to the 30S ribosomal subunit and shifts the equilibrium between 70S ribosomes and their 50S and 30S subunits in favor of the free subunits, thus enhancing the availability of 30S subunits on which protein synthesis initiation begins.</text>
</comment>
<dbReference type="Gene3D" id="3.30.110.10">
    <property type="entry name" value="Translation initiation factor 3 (IF-3), C-terminal domain"/>
    <property type="match status" value="1"/>
</dbReference>
<dbReference type="Pfam" id="PF05198">
    <property type="entry name" value="IF3_N"/>
    <property type="match status" value="1"/>
</dbReference>
<dbReference type="AlphaFoldDB" id="A0A7C5PQM0"/>
<evidence type="ECO:0000256" key="4">
    <source>
        <dbReference type="HAMAP-Rule" id="MF_00080"/>
    </source>
</evidence>
<dbReference type="SUPFAM" id="SSF54364">
    <property type="entry name" value="Translation initiation factor IF3, N-terminal domain"/>
    <property type="match status" value="1"/>
</dbReference>
<dbReference type="GO" id="GO:0016020">
    <property type="term" value="C:membrane"/>
    <property type="evidence" value="ECO:0007669"/>
    <property type="project" value="TreeGrafter"/>
</dbReference>
<evidence type="ECO:0000256" key="1">
    <source>
        <dbReference type="ARBA" id="ARBA00005439"/>
    </source>
</evidence>
<dbReference type="InterPro" id="IPR019815">
    <property type="entry name" value="Translation_initiation_fac_3_C"/>
</dbReference>
<feature type="domain" description="Translation initiation factor 3 N-terminal" evidence="8">
    <location>
        <begin position="10"/>
        <end position="79"/>
    </location>
</feature>
<dbReference type="PANTHER" id="PTHR10938:SF0">
    <property type="entry name" value="TRANSLATION INITIATION FACTOR IF-3, MITOCHONDRIAL"/>
    <property type="match status" value="1"/>
</dbReference>
<dbReference type="SUPFAM" id="SSF55200">
    <property type="entry name" value="Translation initiation factor IF3, C-terminal domain"/>
    <property type="match status" value="1"/>
</dbReference>
<dbReference type="EMBL" id="DRUY01000108">
    <property type="protein sequence ID" value="HHI65532.1"/>
    <property type="molecule type" value="Genomic_DNA"/>
</dbReference>
<evidence type="ECO:0000256" key="5">
    <source>
        <dbReference type="NCBIfam" id="TIGR00168"/>
    </source>
</evidence>
<reference evidence="9" key="1">
    <citation type="journal article" date="2020" name="mSystems">
        <title>Genome- and Community-Level Interaction Insights into Carbon Utilization and Element Cycling Functions of Hydrothermarchaeota in Hydrothermal Sediment.</title>
        <authorList>
            <person name="Zhou Z."/>
            <person name="Liu Y."/>
            <person name="Xu W."/>
            <person name="Pan J."/>
            <person name="Luo Z.H."/>
            <person name="Li M."/>
        </authorList>
    </citation>
    <scope>NUCLEOTIDE SEQUENCE [LARGE SCALE GENOMIC DNA]</scope>
    <source>
        <strain evidence="9">SpSt-1019</strain>
    </source>
</reference>
<dbReference type="FunFam" id="3.10.20.80:FF:000001">
    <property type="entry name" value="Translation initiation factor IF-3"/>
    <property type="match status" value="1"/>
</dbReference>
<dbReference type="PROSITE" id="PS00938">
    <property type="entry name" value="IF3"/>
    <property type="match status" value="1"/>
</dbReference>
<comment type="subcellular location">
    <subcellularLocation>
        <location evidence="4 6">Cytoplasm</location>
    </subcellularLocation>
</comment>
<dbReference type="HAMAP" id="MF_00080">
    <property type="entry name" value="IF_3"/>
    <property type="match status" value="1"/>
</dbReference>
<organism evidence="9">
    <name type="scientific">Thermodesulfobium narugense</name>
    <dbReference type="NCBI Taxonomy" id="184064"/>
    <lineage>
        <taxon>Bacteria</taxon>
        <taxon>Pseudomonadati</taxon>
        <taxon>Thermodesulfobiota</taxon>
        <taxon>Thermodesulfobiia</taxon>
        <taxon>Thermodesulfobiales</taxon>
        <taxon>Thermodesulfobiaceae</taxon>
        <taxon>Thermodesulfobium</taxon>
    </lineage>
</organism>
<keyword evidence="2 4" id="KW-0396">Initiation factor</keyword>
<dbReference type="GO" id="GO:0003743">
    <property type="term" value="F:translation initiation factor activity"/>
    <property type="evidence" value="ECO:0007669"/>
    <property type="project" value="UniProtKB-UniRule"/>
</dbReference>
<evidence type="ECO:0000256" key="6">
    <source>
        <dbReference type="RuleBase" id="RU000646"/>
    </source>
</evidence>
<evidence type="ECO:0000259" key="7">
    <source>
        <dbReference type="Pfam" id="PF00707"/>
    </source>
</evidence>
<dbReference type="Gene3D" id="3.10.20.80">
    <property type="entry name" value="Translation initiation factor 3 (IF-3), N-terminal domain"/>
    <property type="match status" value="1"/>
</dbReference>
<accession>A0A7C5PQM0</accession>
<evidence type="ECO:0000256" key="2">
    <source>
        <dbReference type="ARBA" id="ARBA00022540"/>
    </source>
</evidence>
<name>A0A7C5PQM0_9BACT</name>
<gene>
    <name evidence="4" type="primary">infC</name>
    <name evidence="9" type="ORF">ENL70_03160</name>
</gene>
<evidence type="ECO:0000256" key="3">
    <source>
        <dbReference type="ARBA" id="ARBA00022917"/>
    </source>
</evidence>
<keyword evidence="4" id="KW-0963">Cytoplasm</keyword>
<dbReference type="InterPro" id="IPR019813">
    <property type="entry name" value="Translation_initiation_fac3_CS"/>
</dbReference>
<comment type="subunit">
    <text evidence="4 6">Monomer.</text>
</comment>
<dbReference type="InterPro" id="IPR036788">
    <property type="entry name" value="T_IF-3_C_sf"/>
</dbReference>
<feature type="domain" description="Translation initiation factor 3 C-terminal" evidence="7">
    <location>
        <begin position="88"/>
        <end position="171"/>
    </location>
</feature>
<proteinExistence type="inferred from homology"/>